<feature type="transmembrane region" description="Helical" evidence="7">
    <location>
        <begin position="303"/>
        <end position="323"/>
    </location>
</feature>
<evidence type="ECO:0000313" key="10">
    <source>
        <dbReference type="Proteomes" id="UP000326302"/>
    </source>
</evidence>
<keyword evidence="5 7" id="KW-0472">Membrane</keyword>
<gene>
    <name evidence="8" type="ORF">DM867_11550</name>
    <name evidence="9" type="ORF">DMP03_13405</name>
</gene>
<comment type="subcellular location">
    <subcellularLocation>
        <location evidence="1">Membrane</location>
        <topology evidence="1">Multi-pass membrane protein</topology>
    </subcellularLocation>
</comment>
<dbReference type="InterPro" id="IPR037294">
    <property type="entry name" value="ABC_BtuC-like"/>
</dbReference>
<evidence type="ECO:0000256" key="6">
    <source>
        <dbReference type="SAM" id="MobiDB-lite"/>
    </source>
</evidence>
<evidence type="ECO:0000256" key="5">
    <source>
        <dbReference type="ARBA" id="ARBA00023136"/>
    </source>
</evidence>
<keyword evidence="3 7" id="KW-0812">Transmembrane</keyword>
<feature type="transmembrane region" description="Helical" evidence="7">
    <location>
        <begin position="12"/>
        <end position="35"/>
    </location>
</feature>
<evidence type="ECO:0000256" key="7">
    <source>
        <dbReference type="SAM" id="Phobius"/>
    </source>
</evidence>
<evidence type="ECO:0000313" key="8">
    <source>
        <dbReference type="EMBL" id="KAB7512827.1"/>
    </source>
</evidence>
<feature type="transmembrane region" description="Helical" evidence="7">
    <location>
        <begin position="276"/>
        <end position="297"/>
    </location>
</feature>
<dbReference type="InterPro" id="IPR001626">
    <property type="entry name" value="ABC_TroCD"/>
</dbReference>
<dbReference type="Proteomes" id="UP000326865">
    <property type="component" value="Unassembled WGS sequence"/>
</dbReference>
<keyword evidence="11" id="KW-1185">Reference proteome</keyword>
<feature type="transmembrane region" description="Helical" evidence="7">
    <location>
        <begin position="63"/>
        <end position="81"/>
    </location>
</feature>
<protein>
    <submittedName>
        <fullName evidence="8">Metal ABC transporter permease</fullName>
    </submittedName>
</protein>
<keyword evidence="4 7" id="KW-1133">Transmembrane helix</keyword>
<dbReference type="RefSeq" id="WP_152121055.1">
    <property type="nucleotide sequence ID" value="NZ_QJOW01000008.1"/>
</dbReference>
<dbReference type="GO" id="GO:0055085">
    <property type="term" value="P:transmembrane transport"/>
    <property type="evidence" value="ECO:0007669"/>
    <property type="project" value="InterPro"/>
</dbReference>
<organism evidence="8 11">
    <name type="scientific">Halosegnis rubeus</name>
    <dbReference type="NCBI Taxonomy" id="2212850"/>
    <lineage>
        <taxon>Archaea</taxon>
        <taxon>Methanobacteriati</taxon>
        <taxon>Methanobacteriota</taxon>
        <taxon>Stenosarchaea group</taxon>
        <taxon>Halobacteria</taxon>
        <taxon>Halobacteriales</taxon>
        <taxon>Natronomonadaceae</taxon>
        <taxon>Halosegnis</taxon>
    </lineage>
</organism>
<proteinExistence type="inferred from homology"/>
<evidence type="ECO:0000256" key="1">
    <source>
        <dbReference type="ARBA" id="ARBA00004141"/>
    </source>
</evidence>
<dbReference type="EMBL" id="QKKZ01000006">
    <property type="protein sequence ID" value="KAB7512827.1"/>
    <property type="molecule type" value="Genomic_DNA"/>
</dbReference>
<feature type="compositionally biased region" description="Basic and acidic residues" evidence="6">
    <location>
        <begin position="342"/>
        <end position="352"/>
    </location>
</feature>
<name>A0A5N5U2Y3_9EURY</name>
<comment type="caution">
    <text evidence="8">The sequence shown here is derived from an EMBL/GenBank/DDBJ whole genome shotgun (WGS) entry which is preliminary data.</text>
</comment>
<feature type="transmembrane region" description="Helical" evidence="7">
    <location>
        <begin position="93"/>
        <end position="111"/>
    </location>
</feature>
<evidence type="ECO:0000313" key="9">
    <source>
        <dbReference type="EMBL" id="KAB7512944.1"/>
    </source>
</evidence>
<evidence type="ECO:0000313" key="11">
    <source>
        <dbReference type="Proteomes" id="UP000326865"/>
    </source>
</evidence>
<feature type="transmembrane region" description="Helical" evidence="7">
    <location>
        <begin position="117"/>
        <end position="136"/>
    </location>
</feature>
<dbReference type="Pfam" id="PF00950">
    <property type="entry name" value="ABC-3"/>
    <property type="match status" value="1"/>
</dbReference>
<feature type="transmembrane region" description="Helical" evidence="7">
    <location>
        <begin position="189"/>
        <end position="208"/>
    </location>
</feature>
<dbReference type="Proteomes" id="UP000326302">
    <property type="component" value="Unassembled WGS sequence"/>
</dbReference>
<dbReference type="PANTHER" id="PTHR30477:SF0">
    <property type="entry name" value="METAL TRANSPORT SYSTEM MEMBRANE PROTEIN TM_0125-RELATED"/>
    <property type="match status" value="1"/>
</dbReference>
<dbReference type="SUPFAM" id="SSF81345">
    <property type="entry name" value="ABC transporter involved in vitamin B12 uptake, BtuC"/>
    <property type="match status" value="1"/>
</dbReference>
<sequence length="352" mass="36683">MMHTLHRLGESIPFEDAIASLLLTVNVFTSIEWFLDHVFGPGMDVLADLLGTPMLGYPYMQRAYLAAVCIALIGPVVGTFLVHREMAMISDTLAHTAFAGVAVGLFLNSALSLSLSPLLTAFVVAVVTALLVELLVEHAGAYSDTSLAIVLTGGFAVGSILITATDGGIAVGIDAYLFGSLATVSTENVGILVLMSVIVGSLVTLAYRPLLYVTFDATAARAARLNVRLYKRLMVVLTALVVVSAMQIMGVILVAAMLVVPVAAAAQVAGSFKQSILLAVLAAEFAAIAGVTLSYVYGIAAGGSIVLAAIAVYAVALGFQGLAHRLPTVRRLHSQRPGQTREGLEADGGERE</sequence>
<feature type="transmembrane region" description="Helical" evidence="7">
    <location>
        <begin position="229"/>
        <end position="246"/>
    </location>
</feature>
<reference evidence="10 11" key="1">
    <citation type="submission" date="2019-10" db="EMBL/GenBank/DDBJ databases">
        <title>Unraveling microbial dark matter from salterns through culturing: the case of the genus Halosegnis.</title>
        <authorList>
            <person name="Duran-Viseras A."/>
            <person name="Andrei A.-S."/>
            <person name="Vera-Gargallo B."/>
            <person name="Ghai R."/>
            <person name="Sanchez-Porro C."/>
            <person name="Ventosa A."/>
        </authorList>
    </citation>
    <scope>NUCLEOTIDE SEQUENCE [LARGE SCALE GENOMIC DNA]</scope>
    <source>
        <strain evidence="9 10">F17-44</strain>
        <strain evidence="8 11">F18-79</strain>
    </source>
</reference>
<feature type="transmembrane region" description="Helical" evidence="7">
    <location>
        <begin position="148"/>
        <end position="177"/>
    </location>
</feature>
<comment type="similarity">
    <text evidence="2">Belongs to the ABC-3 integral membrane protein family.</text>
</comment>
<accession>A0A5N5U2Y3</accession>
<dbReference type="Gene3D" id="1.10.3470.10">
    <property type="entry name" value="ABC transporter involved in vitamin B12 uptake, BtuC"/>
    <property type="match status" value="1"/>
</dbReference>
<dbReference type="AlphaFoldDB" id="A0A5N5U2Y3"/>
<accession>A0A5N5U306</accession>
<evidence type="ECO:0000256" key="4">
    <source>
        <dbReference type="ARBA" id="ARBA00022989"/>
    </source>
</evidence>
<dbReference type="PANTHER" id="PTHR30477">
    <property type="entry name" value="ABC-TRANSPORTER METAL-BINDING PROTEIN"/>
    <property type="match status" value="1"/>
</dbReference>
<dbReference type="GO" id="GO:0043190">
    <property type="term" value="C:ATP-binding cassette (ABC) transporter complex"/>
    <property type="evidence" value="ECO:0007669"/>
    <property type="project" value="InterPro"/>
</dbReference>
<evidence type="ECO:0000256" key="2">
    <source>
        <dbReference type="ARBA" id="ARBA00008034"/>
    </source>
</evidence>
<feature type="region of interest" description="Disordered" evidence="6">
    <location>
        <begin position="333"/>
        <end position="352"/>
    </location>
</feature>
<evidence type="ECO:0000256" key="3">
    <source>
        <dbReference type="ARBA" id="ARBA00022692"/>
    </source>
</evidence>
<dbReference type="EMBL" id="QJOW01000008">
    <property type="protein sequence ID" value="KAB7512944.1"/>
    <property type="molecule type" value="Genomic_DNA"/>
</dbReference>